<comment type="caution">
    <text evidence="1">The sequence shown here is derived from an EMBL/GenBank/DDBJ whole genome shotgun (WGS) entry which is preliminary data.</text>
</comment>
<proteinExistence type="predicted"/>
<sequence>MYHPVVLGGLEWLYNVYENPSESTNFLTPEGRWLWEKEQAQILQLVKGVLGEDLKTVGFSGNPEFPQKNQAIVKVTATAQLGIEVGTVETRGLKIPLINRKNHWYVDLPTFVKWYLDKE</sequence>
<dbReference type="Proteomes" id="UP000257144">
    <property type="component" value="Unassembled WGS sequence"/>
</dbReference>
<name>A0A3D8GM29_9BACI</name>
<protein>
    <submittedName>
        <fullName evidence="1">Uncharacterized protein</fullName>
    </submittedName>
</protein>
<dbReference type="AlphaFoldDB" id="A0A3D8GM29"/>
<dbReference type="EMBL" id="QNQT01000009">
    <property type="protein sequence ID" value="RDU35483.1"/>
    <property type="molecule type" value="Genomic_DNA"/>
</dbReference>
<evidence type="ECO:0000313" key="1">
    <source>
        <dbReference type="EMBL" id="RDU35483.1"/>
    </source>
</evidence>
<gene>
    <name evidence="1" type="ORF">DRW41_17230</name>
</gene>
<reference evidence="1 2" key="1">
    <citation type="submission" date="2018-07" db="EMBL/GenBank/DDBJ databases">
        <title>Bacillus sp. YLB-04 draft genome sequence.</title>
        <authorList>
            <person name="Yu L."/>
            <person name="Tang X."/>
        </authorList>
    </citation>
    <scope>NUCLEOTIDE SEQUENCE [LARGE SCALE GENOMIC DNA]</scope>
    <source>
        <strain evidence="1 2">YLB-04</strain>
    </source>
</reference>
<dbReference type="RefSeq" id="WP_115453267.1">
    <property type="nucleotide sequence ID" value="NZ_QNQT01000009.1"/>
</dbReference>
<accession>A0A3D8GM29</accession>
<keyword evidence="2" id="KW-1185">Reference proteome</keyword>
<organism evidence="1 2">
    <name type="scientific">Neobacillus piezotolerans</name>
    <dbReference type="NCBI Taxonomy" id="2259171"/>
    <lineage>
        <taxon>Bacteria</taxon>
        <taxon>Bacillati</taxon>
        <taxon>Bacillota</taxon>
        <taxon>Bacilli</taxon>
        <taxon>Bacillales</taxon>
        <taxon>Bacillaceae</taxon>
        <taxon>Neobacillus</taxon>
    </lineage>
</organism>
<evidence type="ECO:0000313" key="2">
    <source>
        <dbReference type="Proteomes" id="UP000257144"/>
    </source>
</evidence>